<dbReference type="SUPFAM" id="SSF51735">
    <property type="entry name" value="NAD(P)-binding Rossmann-fold domains"/>
    <property type="match status" value="1"/>
</dbReference>
<evidence type="ECO:0000256" key="2">
    <source>
        <dbReference type="SAM" id="MobiDB-lite"/>
    </source>
</evidence>
<dbReference type="InterPro" id="IPR000683">
    <property type="entry name" value="Gfo/Idh/MocA-like_OxRdtase_N"/>
</dbReference>
<feature type="domain" description="Gfo/Idh/MocA-like oxidoreductase N-terminal" evidence="3">
    <location>
        <begin position="12"/>
        <end position="128"/>
    </location>
</feature>
<dbReference type="AlphaFoldDB" id="A0A9X1MB30"/>
<dbReference type="EMBL" id="JAJFZV010000001">
    <property type="protein sequence ID" value="MCC3296266.1"/>
    <property type="molecule type" value="Genomic_DNA"/>
</dbReference>
<evidence type="ECO:0000256" key="1">
    <source>
        <dbReference type="ARBA" id="ARBA00023027"/>
    </source>
</evidence>
<gene>
    <name evidence="5" type="ORF">LJ757_00410</name>
</gene>
<dbReference type="Gene3D" id="3.40.50.720">
    <property type="entry name" value="NAD(P)-binding Rossmann-like Domain"/>
    <property type="match status" value="1"/>
</dbReference>
<evidence type="ECO:0000259" key="3">
    <source>
        <dbReference type="Pfam" id="PF01408"/>
    </source>
</evidence>
<organism evidence="5 6">
    <name type="scientific">Arthrobacter caoxuetaonis</name>
    <dbReference type="NCBI Taxonomy" id="2886935"/>
    <lineage>
        <taxon>Bacteria</taxon>
        <taxon>Bacillati</taxon>
        <taxon>Actinomycetota</taxon>
        <taxon>Actinomycetes</taxon>
        <taxon>Micrococcales</taxon>
        <taxon>Micrococcaceae</taxon>
        <taxon>Arthrobacter</taxon>
    </lineage>
</organism>
<name>A0A9X1MB30_9MICC</name>
<evidence type="ECO:0000313" key="5">
    <source>
        <dbReference type="EMBL" id="MCC3296266.1"/>
    </source>
</evidence>
<feature type="region of interest" description="Disordered" evidence="2">
    <location>
        <begin position="367"/>
        <end position="395"/>
    </location>
</feature>
<proteinExistence type="predicted"/>
<reference evidence="5" key="1">
    <citation type="submission" date="2021-10" db="EMBL/GenBank/DDBJ databases">
        <title>Novel species in genus Arthrobacter.</title>
        <authorList>
            <person name="Liu Y."/>
        </authorList>
    </citation>
    <scope>NUCLEOTIDE SEQUENCE</scope>
    <source>
        <strain evidence="5">Zg-Y453</strain>
    </source>
</reference>
<keyword evidence="1" id="KW-0520">NAD</keyword>
<protein>
    <submittedName>
        <fullName evidence="5">Gfo/Idh/MocA family oxidoreductase</fullName>
    </submittedName>
</protein>
<dbReference type="PANTHER" id="PTHR43249">
    <property type="entry name" value="UDP-N-ACETYL-2-AMINO-2-DEOXY-D-GLUCURONATE OXIDASE"/>
    <property type="match status" value="1"/>
</dbReference>
<dbReference type="Gene3D" id="3.30.360.10">
    <property type="entry name" value="Dihydrodipicolinate Reductase, domain 2"/>
    <property type="match status" value="1"/>
</dbReference>
<feature type="domain" description="GFO/IDH/MocA-like oxidoreductase" evidence="4">
    <location>
        <begin position="140"/>
        <end position="262"/>
    </location>
</feature>
<evidence type="ECO:0000313" key="6">
    <source>
        <dbReference type="Proteomes" id="UP001139158"/>
    </source>
</evidence>
<accession>A0A9X1MB30</accession>
<comment type="caution">
    <text evidence="5">The sequence shown here is derived from an EMBL/GenBank/DDBJ whole genome shotgun (WGS) entry which is preliminary data.</text>
</comment>
<dbReference type="InterPro" id="IPR036291">
    <property type="entry name" value="NAD(P)-bd_dom_sf"/>
</dbReference>
<dbReference type="InterPro" id="IPR055170">
    <property type="entry name" value="GFO_IDH_MocA-like_dom"/>
</dbReference>
<dbReference type="RefSeq" id="WP_227894010.1">
    <property type="nucleotide sequence ID" value="NZ_CP099466.1"/>
</dbReference>
<dbReference type="Proteomes" id="UP001139158">
    <property type="component" value="Unassembled WGS sequence"/>
</dbReference>
<dbReference type="GO" id="GO:0000166">
    <property type="term" value="F:nucleotide binding"/>
    <property type="evidence" value="ECO:0007669"/>
    <property type="project" value="InterPro"/>
</dbReference>
<dbReference type="Pfam" id="PF22725">
    <property type="entry name" value="GFO_IDH_MocA_C3"/>
    <property type="match status" value="1"/>
</dbReference>
<evidence type="ECO:0000259" key="4">
    <source>
        <dbReference type="Pfam" id="PF22725"/>
    </source>
</evidence>
<sequence length="395" mass="41329">MTDTARTQAPRLRVGIVGCGNISRNHIEAYAAIEGTEVVGVCDVDTARVRQTAATWQIPHAVDSAAALLDLGLDIISVCTPHPTHEAVVLQAAAAGVHVLCEKPISVDLTAARNMVEACENHGVALGVLFQRRFWPAAAALRAAIDDGTLGRPVMGQVSVLLQRDPEYYRADAWRGTWANDGGGVLMTQAIHYIDLLQWYLGEVAEVYGAVNTFKHGDYIEVEDSASAVLKFTSGALATLNASTAASPSLGVQIRITGSTGATAELSEFPEGTDGRLTIAADGASAAEAPARITAGANVDLAAINEALIPHHRAQIEDFVDAVRGGGIPAVTGRDGTNALRILLAVYESARTGQPVRFAPFPAGVAVPPARSGTAAETNEPSPPAEVRPEIRANK</sequence>
<dbReference type="InterPro" id="IPR052515">
    <property type="entry name" value="Gfo/Idh/MocA_Oxidoreductase"/>
</dbReference>
<keyword evidence="6" id="KW-1185">Reference proteome</keyword>
<dbReference type="PANTHER" id="PTHR43249:SF1">
    <property type="entry name" value="D-GLUCOSIDE 3-DEHYDROGENASE"/>
    <property type="match status" value="1"/>
</dbReference>
<dbReference type="Pfam" id="PF01408">
    <property type="entry name" value="GFO_IDH_MocA"/>
    <property type="match status" value="1"/>
</dbReference>
<dbReference type="SUPFAM" id="SSF55347">
    <property type="entry name" value="Glyceraldehyde-3-phosphate dehydrogenase-like, C-terminal domain"/>
    <property type="match status" value="1"/>
</dbReference>